<evidence type="ECO:0000259" key="6">
    <source>
        <dbReference type="PROSITE" id="PS51766"/>
    </source>
</evidence>
<evidence type="ECO:0000256" key="3">
    <source>
        <dbReference type="SAM" id="SignalP"/>
    </source>
</evidence>
<dbReference type="Gene3D" id="2.60.120.260">
    <property type="entry name" value="Galactose-binding domain-like"/>
    <property type="match status" value="2"/>
</dbReference>
<dbReference type="InterPro" id="IPR013783">
    <property type="entry name" value="Ig-like_fold"/>
</dbReference>
<dbReference type="InterPro" id="IPR036116">
    <property type="entry name" value="FN3_sf"/>
</dbReference>
<feature type="domain" description="F5/8 type C" evidence="4">
    <location>
        <begin position="1628"/>
        <end position="1804"/>
    </location>
</feature>
<dbReference type="InterPro" id="IPR031161">
    <property type="entry name" value="Peptidase_M60_dom"/>
</dbReference>
<dbReference type="PROSITE" id="PS50022">
    <property type="entry name" value="FA58C_3"/>
    <property type="match status" value="1"/>
</dbReference>
<dbReference type="Gene3D" id="1.10.390.30">
    <property type="entry name" value="Peptidase M60, enhancin-like domain 3"/>
    <property type="match status" value="1"/>
</dbReference>
<feature type="domain" description="Peptidase M60" evidence="5">
    <location>
        <begin position="1002"/>
        <end position="1394"/>
    </location>
</feature>
<reference evidence="7 8" key="1">
    <citation type="submission" date="2020-08" db="EMBL/GenBank/DDBJ databases">
        <title>A Genomic Blueprint of the Chicken Gut Microbiome.</title>
        <authorList>
            <person name="Gilroy R."/>
            <person name="Ravi A."/>
            <person name="Getino M."/>
            <person name="Pursley I."/>
            <person name="Horton D.L."/>
            <person name="Alikhan N.-F."/>
            <person name="Baker D."/>
            <person name="Gharbi K."/>
            <person name="Hall N."/>
            <person name="Watson M."/>
            <person name="Adriaenssens E.M."/>
            <person name="Foster-Nyarko E."/>
            <person name="Jarju S."/>
            <person name="Secka A."/>
            <person name="Antonio M."/>
            <person name="Oren A."/>
            <person name="Chaudhuri R."/>
            <person name="La Ragione R.M."/>
            <person name="Hildebrand F."/>
            <person name="Pallen M.J."/>
        </authorList>
    </citation>
    <scope>NUCLEOTIDE SEQUENCE [LARGE SCALE GENOMIC DNA]</scope>
    <source>
        <strain evidence="7 8">Sa3CUN1</strain>
    </source>
</reference>
<comment type="caution">
    <text evidence="7">The sequence shown here is derived from an EMBL/GenBank/DDBJ whole genome shotgun (WGS) entry which is preliminary data.</text>
</comment>
<dbReference type="SMART" id="SM00060">
    <property type="entry name" value="FN3"/>
    <property type="match status" value="2"/>
</dbReference>
<feature type="signal peptide" evidence="3">
    <location>
        <begin position="1"/>
        <end position="25"/>
    </location>
</feature>
<dbReference type="InterPro" id="IPR003961">
    <property type="entry name" value="FN3_dom"/>
</dbReference>
<dbReference type="Gene3D" id="1.10.1330.10">
    <property type="entry name" value="Dockerin domain"/>
    <property type="match status" value="1"/>
</dbReference>
<protein>
    <recommendedName>
        <fullName evidence="9">Fibronectin type III domain protein</fullName>
    </recommendedName>
</protein>
<dbReference type="Proteomes" id="UP000640335">
    <property type="component" value="Unassembled WGS sequence"/>
</dbReference>
<accession>A0ABR8Q681</accession>
<dbReference type="EMBL" id="JACSQZ010000051">
    <property type="protein sequence ID" value="MBD7915937.1"/>
    <property type="molecule type" value="Genomic_DNA"/>
</dbReference>
<dbReference type="InterPro" id="IPR036439">
    <property type="entry name" value="Dockerin_dom_sf"/>
</dbReference>
<keyword evidence="1" id="KW-0378">Hydrolase</keyword>
<feature type="region of interest" description="Disordered" evidence="2">
    <location>
        <begin position="1646"/>
        <end position="1667"/>
    </location>
</feature>
<gene>
    <name evidence="7" type="ORF">H9660_12350</name>
</gene>
<keyword evidence="3" id="KW-0732">Signal</keyword>
<dbReference type="Pfam" id="PF13402">
    <property type="entry name" value="Peptidase_M60"/>
    <property type="match status" value="1"/>
</dbReference>
<name>A0ABR8Q681_9CLOT</name>
<dbReference type="InterPro" id="IPR016134">
    <property type="entry name" value="Dockerin_dom"/>
</dbReference>
<dbReference type="Pfam" id="PF00404">
    <property type="entry name" value="Dockerin_1"/>
    <property type="match status" value="1"/>
</dbReference>
<evidence type="ECO:0000259" key="4">
    <source>
        <dbReference type="PROSITE" id="PS50022"/>
    </source>
</evidence>
<dbReference type="CDD" id="cd00063">
    <property type="entry name" value="FN3"/>
    <property type="match status" value="1"/>
</dbReference>
<sequence>MNRRKISAMVAAALITSQVQNIAFADTINNSQDKSSITAETINENVSKENSEETAVTSEDINEESTIVEGSEIIGEEVAEESQILQQKENNEVIEESNSNTEYSAIEEVYNLTGKLEVDLNFATPIKFTSSEKTNIKVILKNSEGNAIKEVYLGNDNTSGDIGENSIYSLSALDFKRQALGEGDNEVSFYLLTFDKLPLGSYSIEVAGSGYKTAKVSNIEIQNSSKRVLIGTTNNSVVIDNKGTEDETDDIKEEYLASFLVGDLDGNNTVNEADYEVLKSAIKSKSTDLSYDLNRDGKVDITDLTYVHSNMGTNKVDAEIKDTDLIINPENVEIAIDTEKIDVDGNIKDILKDNNSVVKLESKTEINEETPISFDLDLQGVNRTNSNIEQIVINSPAGGAPTSGSIIIGNEEFKFTEENLVKENSLARSSEEKLVINLGKQIAVSKITINITSGSRNNKNLAEIAKVEFLNNVYKELPKPKMNIPVINSFISTTQVGQESMTIGWNNETNVTGYEVKVEKLNDKNQVTSTSTYKTSENSLRIEKIEAYGVYRISIQSLSGDWKSGYKNEQDGYNENATGNTNLTNNSNDKDGVPDNVDSNYNPIAWNSESGKLSDDNANFGEDSIIEVQVIPETAPEGPEGIKVQGGYKKLTVSWKAHAKAKDYELYYRKVGEKAWLKANDKGTKYEDPDINDNIPTQTVELSDKEDFIRATSYTIEGLDDTSSYEIMMTATNHHGTGGLSKVYIGSTTKLIPPVTSNYKLINSANGTSKLTNHIVNVEFPVGNTTSTNGIVDNDYTTYWQYDDWDYGSNGPILTFDKEYTIGSLKVIRRLDVNELTYSTRIEFFNEETQKWELVGSKFNESNNGKVVNITLNNPVRTKRIRIGTSVYPSVSWGKYERAVTMSEVKVYEYDSLQSDVDNLFADDLKLELKDNVTQEMIDEFTNRAKTIDPVNLEYHPNQSEILKDLNRAQDLLNDVLLNDKIITLDSTIHNLAPQNTIGQINNYQSLGVALKPGDKVTIYIGSERKDTKFDLVLTQFNAESGTAYKVINTLSVGKNEIEIPETGFDMNYEKGGNLYIGLKSGFAESNVFKVRVSGGVEIPHLNVNNIIDDESKEAEVKEKIRTYIRELRSYVSSLPSRYPSSATIEDNSNNIYTYDPQTSILNATDIEGERIMLSLAADQVLAGIQSGLSGNEDAQVDRLYNTLLAWEQLMKVSYSQQGLLEAPIDFDGDGQITNNALDILNGKSETEYYNANRAPKNRMNIKYQRMFTGAFMYASAHHVGIGYSSIAGTMTGVPFEFDQNGNLVNSDKGQLFGWGVSHEIGHVHDISGLTYTETTNNILALITQTFNDVNESRLESFGAYEKMYDKVTSNSVGLASDILTRLGMFWQLHLAYDNDYTYKMLDLNSDNSLENDTFFAKLYRATRTNGIAVLESGQDRTAQTFIMRASDAVGKDLREFFEKWGLVASPETNIYLNNKKYPKEDKAIYYLNDEARRLRLEAGSNTSLLTMATDTKVNASFGIDGSGKQITDRSYLNQKEVPLILSVSKDSDKILGYEIIRKEATSTGTQEVVVGFVERDKNGENGLTSYIDEIDAINNRTFEYKVRAYDYNLNVTEETTLGTVKVNHDGSIAKSNWVFDTNTRSLEDISDENSGHGQVQNGSIKKINDNDNSTIYTASKATDNNGNVVSGDPYVTIDLGDSKSVIGLKYNPGQDTKKFSLKNFFSRSSEASYSPISKYEVYVSKDGKSWTKAHSGTFDTSKENTIYFNETGSNLNTQLWAYDAQYVKLVAKGATTISIAELDILGPTGDNIEIGIDNGENIYKNGVGKLKSDYTYSDGQVIPAGSIIVTGEYKGDPAFNVPLVLNENDENLALKANVILLAELPEDAELGEVAKGTWLYWITPDEQKAGNIEGSKIKAELYRYNKLDSTGAPVGQRLVSDTFLYDLPENLSDLPEIELNNSKARTLSSENTSVVEINSDVIKNIFNNRK</sequence>
<dbReference type="PROSITE" id="PS51766">
    <property type="entry name" value="DOCKERIN"/>
    <property type="match status" value="1"/>
</dbReference>
<dbReference type="InterPro" id="IPR042279">
    <property type="entry name" value="Pep_M60_3"/>
</dbReference>
<proteinExistence type="predicted"/>
<feature type="chain" id="PRO_5046425791" description="Fibronectin type III domain protein" evidence="3">
    <location>
        <begin position="26"/>
        <end position="1987"/>
    </location>
</feature>
<dbReference type="SUPFAM" id="SSF49265">
    <property type="entry name" value="Fibronectin type III"/>
    <property type="match status" value="2"/>
</dbReference>
<evidence type="ECO:0000259" key="5">
    <source>
        <dbReference type="PROSITE" id="PS51723"/>
    </source>
</evidence>
<evidence type="ECO:0000313" key="7">
    <source>
        <dbReference type="EMBL" id="MBD7915937.1"/>
    </source>
</evidence>
<feature type="domain" description="Dockerin" evidence="6">
    <location>
        <begin position="257"/>
        <end position="318"/>
    </location>
</feature>
<evidence type="ECO:0008006" key="9">
    <source>
        <dbReference type="Google" id="ProtNLM"/>
    </source>
</evidence>
<dbReference type="SUPFAM" id="SSF49785">
    <property type="entry name" value="Galactose-binding domain-like"/>
    <property type="match status" value="2"/>
</dbReference>
<dbReference type="SUPFAM" id="SSF63446">
    <property type="entry name" value="Type I dockerin domain"/>
    <property type="match status" value="1"/>
</dbReference>
<evidence type="ECO:0000256" key="2">
    <source>
        <dbReference type="SAM" id="MobiDB-lite"/>
    </source>
</evidence>
<dbReference type="InterPro" id="IPR008979">
    <property type="entry name" value="Galactose-bd-like_sf"/>
</dbReference>
<dbReference type="PROSITE" id="PS51723">
    <property type="entry name" value="PEPTIDASE_M60"/>
    <property type="match status" value="1"/>
</dbReference>
<dbReference type="Pfam" id="PF00041">
    <property type="entry name" value="fn3"/>
    <property type="match status" value="1"/>
</dbReference>
<dbReference type="RefSeq" id="WP_191750689.1">
    <property type="nucleotide sequence ID" value="NZ_JACSQZ010000051.1"/>
</dbReference>
<feature type="compositionally biased region" description="Polar residues" evidence="2">
    <location>
        <begin position="571"/>
        <end position="587"/>
    </location>
</feature>
<feature type="region of interest" description="Disordered" evidence="2">
    <location>
        <begin position="569"/>
        <end position="596"/>
    </location>
</feature>
<evidence type="ECO:0000256" key="1">
    <source>
        <dbReference type="ARBA" id="ARBA00023295"/>
    </source>
</evidence>
<dbReference type="PROSITE" id="PS00018">
    <property type="entry name" value="EF_HAND_1"/>
    <property type="match status" value="2"/>
</dbReference>
<dbReference type="SMART" id="SM01276">
    <property type="entry name" value="M60-like"/>
    <property type="match status" value="1"/>
</dbReference>
<dbReference type="InterPro" id="IPR000421">
    <property type="entry name" value="FA58C"/>
</dbReference>
<dbReference type="Gene3D" id="2.60.40.10">
    <property type="entry name" value="Immunoglobulins"/>
    <property type="match status" value="2"/>
</dbReference>
<keyword evidence="1" id="KW-0326">Glycosidase</keyword>
<dbReference type="InterPro" id="IPR018247">
    <property type="entry name" value="EF_Hand_1_Ca_BS"/>
</dbReference>
<keyword evidence="8" id="KW-1185">Reference proteome</keyword>
<organism evidence="7 8">
    <name type="scientific">Clostridium gallinarum</name>
    <dbReference type="NCBI Taxonomy" id="2762246"/>
    <lineage>
        <taxon>Bacteria</taxon>
        <taxon>Bacillati</taxon>
        <taxon>Bacillota</taxon>
        <taxon>Clostridia</taxon>
        <taxon>Eubacteriales</taxon>
        <taxon>Clostridiaceae</taxon>
        <taxon>Clostridium</taxon>
    </lineage>
</organism>
<dbReference type="InterPro" id="IPR002105">
    <property type="entry name" value="Dockerin_1_rpt"/>
</dbReference>
<evidence type="ECO:0000313" key="8">
    <source>
        <dbReference type="Proteomes" id="UP000640335"/>
    </source>
</evidence>